<feature type="transmembrane region" description="Helical" evidence="1">
    <location>
        <begin position="89"/>
        <end position="108"/>
    </location>
</feature>
<dbReference type="SUPFAM" id="SSF103481">
    <property type="entry name" value="Multidrug resistance efflux transporter EmrE"/>
    <property type="match status" value="1"/>
</dbReference>
<dbReference type="AlphaFoldDB" id="A0A1G2MEJ3"/>
<feature type="domain" description="EamA" evidence="2">
    <location>
        <begin position="2"/>
        <end position="105"/>
    </location>
</feature>
<evidence type="ECO:0000313" key="3">
    <source>
        <dbReference type="EMBL" id="OHA22287.1"/>
    </source>
</evidence>
<evidence type="ECO:0000259" key="2">
    <source>
        <dbReference type="Pfam" id="PF00892"/>
    </source>
</evidence>
<evidence type="ECO:0000313" key="4">
    <source>
        <dbReference type="Proteomes" id="UP000177130"/>
    </source>
</evidence>
<feature type="transmembrane region" description="Helical" evidence="1">
    <location>
        <begin position="36"/>
        <end position="55"/>
    </location>
</feature>
<dbReference type="EMBL" id="MHRK01000055">
    <property type="protein sequence ID" value="OHA22287.1"/>
    <property type="molecule type" value="Genomic_DNA"/>
</dbReference>
<gene>
    <name evidence="3" type="ORF">A3C72_04280</name>
</gene>
<evidence type="ECO:0000256" key="1">
    <source>
        <dbReference type="SAM" id="Phobius"/>
    </source>
</evidence>
<keyword evidence="1" id="KW-0472">Membrane</keyword>
<feature type="transmembrane region" description="Helical" evidence="1">
    <location>
        <begin position="6"/>
        <end position="24"/>
    </location>
</feature>
<dbReference type="InterPro" id="IPR037185">
    <property type="entry name" value="EmrE-like"/>
</dbReference>
<proteinExistence type="predicted"/>
<dbReference type="Pfam" id="PF00892">
    <property type="entry name" value="EamA"/>
    <property type="match status" value="1"/>
</dbReference>
<dbReference type="Proteomes" id="UP000177130">
    <property type="component" value="Unassembled WGS sequence"/>
</dbReference>
<reference evidence="3 4" key="1">
    <citation type="journal article" date="2016" name="Nat. Commun.">
        <title>Thousands of microbial genomes shed light on interconnected biogeochemical processes in an aquifer system.</title>
        <authorList>
            <person name="Anantharaman K."/>
            <person name="Brown C.T."/>
            <person name="Hug L.A."/>
            <person name="Sharon I."/>
            <person name="Castelle C.J."/>
            <person name="Probst A.J."/>
            <person name="Thomas B.C."/>
            <person name="Singh A."/>
            <person name="Wilkins M.J."/>
            <person name="Karaoz U."/>
            <person name="Brodie E.L."/>
            <person name="Williams K.H."/>
            <person name="Hubbard S.S."/>
            <person name="Banfield J.F."/>
        </authorList>
    </citation>
    <scope>NUCLEOTIDE SEQUENCE [LARGE SCALE GENOMIC DNA]</scope>
</reference>
<dbReference type="GO" id="GO:0016020">
    <property type="term" value="C:membrane"/>
    <property type="evidence" value="ECO:0007669"/>
    <property type="project" value="InterPro"/>
</dbReference>
<keyword evidence="1" id="KW-0812">Transmembrane</keyword>
<protein>
    <recommendedName>
        <fullName evidence="2">EamA domain-containing protein</fullName>
    </recommendedName>
</protein>
<accession>A0A1G2MEJ3</accession>
<comment type="caution">
    <text evidence="3">The sequence shown here is derived from an EMBL/GenBank/DDBJ whole genome shotgun (WGS) entry which is preliminary data.</text>
</comment>
<name>A0A1G2MEJ3_9BACT</name>
<dbReference type="STRING" id="1802306.A3C72_04280"/>
<organism evidence="3 4">
    <name type="scientific">Candidatus Taylorbacteria bacterium RIFCSPHIGHO2_02_FULL_43_32b</name>
    <dbReference type="NCBI Taxonomy" id="1802306"/>
    <lineage>
        <taxon>Bacteria</taxon>
        <taxon>Candidatus Tayloriibacteriota</taxon>
    </lineage>
</organism>
<dbReference type="InterPro" id="IPR000620">
    <property type="entry name" value="EamA_dom"/>
</dbReference>
<sequence length="110" mass="11943">MVNFVTNLFIALVTFVYLLAGGKIRKIYRDVISERAILLPMAIFDNTAWVAFAFALSVVPIAVATALSESYIIIAVILGLVFNKERLQAYQKIGLIIALVSAIILAAVTA</sequence>
<keyword evidence="1" id="KW-1133">Transmembrane helix</keyword>
<feature type="transmembrane region" description="Helical" evidence="1">
    <location>
        <begin position="61"/>
        <end position="82"/>
    </location>
</feature>